<keyword evidence="2" id="KW-0812">Transmembrane</keyword>
<proteinExistence type="inferred from homology"/>
<dbReference type="Proteomes" id="UP001202180">
    <property type="component" value="Unassembled WGS sequence"/>
</dbReference>
<evidence type="ECO:0000313" key="4">
    <source>
        <dbReference type="Proteomes" id="UP001202180"/>
    </source>
</evidence>
<keyword evidence="2" id="KW-0449">Lipoprotein</keyword>
<keyword evidence="2" id="KW-1134">Transmembrane beta strand</keyword>
<dbReference type="PANTHER" id="PTHR30203:SF33">
    <property type="entry name" value="BLR4455 PROTEIN"/>
    <property type="match status" value="1"/>
</dbReference>
<evidence type="ECO:0000313" key="3">
    <source>
        <dbReference type="EMBL" id="MCK8495102.1"/>
    </source>
</evidence>
<comment type="caution">
    <text evidence="3">The sequence shown here is derived from an EMBL/GenBank/DDBJ whole genome shotgun (WGS) entry which is preliminary data.</text>
</comment>
<dbReference type="Gene3D" id="2.20.200.10">
    <property type="entry name" value="Outer membrane efflux proteins (OEP)"/>
    <property type="match status" value="1"/>
</dbReference>
<gene>
    <name evidence="3" type="ORF">M0L20_24735</name>
</gene>
<dbReference type="PROSITE" id="PS51257">
    <property type="entry name" value="PROKAR_LIPOPROTEIN"/>
    <property type="match status" value="1"/>
</dbReference>
<dbReference type="InterPro" id="IPR003423">
    <property type="entry name" value="OMP_efflux"/>
</dbReference>
<keyword evidence="4" id="KW-1185">Reference proteome</keyword>
<evidence type="ECO:0000256" key="1">
    <source>
        <dbReference type="ARBA" id="ARBA00007613"/>
    </source>
</evidence>
<dbReference type="InterPro" id="IPR010131">
    <property type="entry name" value="MdtP/NodT-like"/>
</dbReference>
<dbReference type="NCBIfam" id="TIGR01845">
    <property type="entry name" value="outer_NodT"/>
    <property type="match status" value="1"/>
</dbReference>
<organism evidence="3 4">
    <name type="scientific">Spirosoma liriopis</name>
    <dbReference type="NCBI Taxonomy" id="2937440"/>
    <lineage>
        <taxon>Bacteria</taxon>
        <taxon>Pseudomonadati</taxon>
        <taxon>Bacteroidota</taxon>
        <taxon>Cytophagia</taxon>
        <taxon>Cytophagales</taxon>
        <taxon>Cytophagaceae</taxon>
        <taxon>Spirosoma</taxon>
    </lineage>
</organism>
<dbReference type="Pfam" id="PF02321">
    <property type="entry name" value="OEP"/>
    <property type="match status" value="2"/>
</dbReference>
<reference evidence="3 4" key="1">
    <citation type="submission" date="2022-04" db="EMBL/GenBank/DDBJ databases">
        <title>Spirosoma sp. strain RP8 genome sequencing and assembly.</title>
        <authorList>
            <person name="Jung Y."/>
        </authorList>
    </citation>
    <scope>NUCLEOTIDE SEQUENCE [LARGE SCALE GENOMIC DNA]</scope>
    <source>
        <strain evidence="3 4">RP8</strain>
    </source>
</reference>
<dbReference type="PANTHER" id="PTHR30203">
    <property type="entry name" value="OUTER MEMBRANE CATION EFFLUX PROTEIN"/>
    <property type="match status" value="1"/>
</dbReference>
<comment type="subcellular location">
    <subcellularLocation>
        <location evidence="2">Cell membrane</location>
        <topology evidence="2">Lipid-anchor</topology>
    </subcellularLocation>
</comment>
<keyword evidence="2" id="KW-0472">Membrane</keyword>
<dbReference type="EMBL" id="JALPRF010000006">
    <property type="protein sequence ID" value="MCK8495102.1"/>
    <property type="molecule type" value="Genomic_DNA"/>
</dbReference>
<name>A0ABT0HSI3_9BACT</name>
<sequence>MLQRFILSLRPYFSILLILSILSSCKVGQNYQRPITKLPEQFSPQASTADTSSVAKMPWRQFFQDAELQNLIGSALTNNFDLQLAIKRIEENQAYVRQTRYALLPSVNAQVAASTVTPSRNSLNGLSLENFIGTRHLEDYSANLALSWEVDIWGRIRRQNEATIATFLQTQEAANAVRTNLVANVATGYFNILLLDAQLDVAKRNLALGDTIVQLVRFQKKSGDVTELAVQQAEAQRQTADLLRAQLEQGLIIEQNGLRQLLGDWPGSIERGNRLTTYPVADTLLAGVPAQLLSNRPDVRASELGLVAANARIGVAQASLYPALTITGSGGLNSFQAQNWFAFPNSLFYNLAAGLTQPVFLRRQLRTQLEVTTIQQEAALIQFRQSINNAVKEVANALVQSERLQEQERIAIGRVQTLQGAVKNAKLLFKSGMATYLEVITAQSNALQAELALADIKRQRLGAMVEVYRSLGGGWR</sequence>
<accession>A0ABT0HSI3</accession>
<protein>
    <submittedName>
        <fullName evidence="3">Efflux transporter outer membrane subunit</fullName>
    </submittedName>
</protein>
<dbReference type="SUPFAM" id="SSF56954">
    <property type="entry name" value="Outer membrane efflux proteins (OEP)"/>
    <property type="match status" value="1"/>
</dbReference>
<comment type="similarity">
    <text evidence="1 2">Belongs to the outer membrane factor (OMF) (TC 1.B.17) family.</text>
</comment>
<evidence type="ECO:0000256" key="2">
    <source>
        <dbReference type="RuleBase" id="RU362097"/>
    </source>
</evidence>
<dbReference type="RefSeq" id="WP_248479777.1">
    <property type="nucleotide sequence ID" value="NZ_JALPRF010000006.1"/>
</dbReference>
<dbReference type="Gene3D" id="1.20.1600.10">
    <property type="entry name" value="Outer membrane efflux proteins (OEP)"/>
    <property type="match status" value="1"/>
</dbReference>
<keyword evidence="2" id="KW-0564">Palmitate</keyword>